<evidence type="ECO:0000313" key="2">
    <source>
        <dbReference type="EMBL" id="SVA17645.1"/>
    </source>
</evidence>
<keyword evidence="1" id="KW-1133">Transmembrane helix</keyword>
<sequence length="156" mass="17367">MALRETTEVVKDGRSLTVVGGNLLVDNSIVANLKTIPNGLAAFYLRPFLWEATAEQSFKLRLASAENILWLLLYGFALFGIRPLWRLHPALLVFVASYFLSVGLGASVTQGNLGTAFRHRLQILWVVVLLAAIGGEYLWTRRQAQRLHRVGPDLLP</sequence>
<name>A0A381TNL1_9ZZZZ</name>
<feature type="transmembrane region" description="Helical" evidence="1">
    <location>
        <begin position="121"/>
        <end position="139"/>
    </location>
</feature>
<organism evidence="2">
    <name type="scientific">marine metagenome</name>
    <dbReference type="NCBI Taxonomy" id="408172"/>
    <lineage>
        <taxon>unclassified sequences</taxon>
        <taxon>metagenomes</taxon>
        <taxon>ecological metagenomes</taxon>
    </lineage>
</organism>
<gene>
    <name evidence="2" type="ORF">METZ01_LOCUS70499</name>
</gene>
<keyword evidence="1" id="KW-0812">Transmembrane</keyword>
<accession>A0A381TNL1</accession>
<dbReference type="EMBL" id="UINC01004897">
    <property type="protein sequence ID" value="SVA17645.1"/>
    <property type="molecule type" value="Genomic_DNA"/>
</dbReference>
<proteinExistence type="predicted"/>
<evidence type="ECO:0000256" key="1">
    <source>
        <dbReference type="SAM" id="Phobius"/>
    </source>
</evidence>
<reference evidence="2" key="1">
    <citation type="submission" date="2018-05" db="EMBL/GenBank/DDBJ databases">
        <authorList>
            <person name="Lanie J.A."/>
            <person name="Ng W.-L."/>
            <person name="Kazmierczak K.M."/>
            <person name="Andrzejewski T.M."/>
            <person name="Davidsen T.M."/>
            <person name="Wayne K.J."/>
            <person name="Tettelin H."/>
            <person name="Glass J.I."/>
            <person name="Rusch D."/>
            <person name="Podicherti R."/>
            <person name="Tsui H.-C.T."/>
            <person name="Winkler M.E."/>
        </authorList>
    </citation>
    <scope>NUCLEOTIDE SEQUENCE</scope>
</reference>
<protein>
    <submittedName>
        <fullName evidence="2">Uncharacterized protein</fullName>
    </submittedName>
</protein>
<feature type="transmembrane region" description="Helical" evidence="1">
    <location>
        <begin position="90"/>
        <end position="109"/>
    </location>
</feature>
<dbReference type="AlphaFoldDB" id="A0A381TNL1"/>
<keyword evidence="1" id="KW-0472">Membrane</keyword>